<dbReference type="Proteomes" id="UP000521676">
    <property type="component" value="Unassembled WGS sequence"/>
</dbReference>
<name>A0A8T7M030_9CHLR</name>
<dbReference type="PANTHER" id="PTHR43133:SF8">
    <property type="entry name" value="RNA POLYMERASE SIGMA FACTOR HI_1459-RELATED"/>
    <property type="match status" value="1"/>
</dbReference>
<dbReference type="InterPro" id="IPR014284">
    <property type="entry name" value="RNA_pol_sigma-70_dom"/>
</dbReference>
<reference evidence="8" key="2">
    <citation type="journal article" date="2024" name="Nature">
        <title>Anoxygenic phototroph of the Chloroflexota uses a type I reaction centre.</title>
        <authorList>
            <person name="Tsuji J.M."/>
            <person name="Shaw N.A."/>
            <person name="Nagashima S."/>
            <person name="Venkiteswaran J.J."/>
            <person name="Schiff S.L."/>
            <person name="Watanabe T."/>
            <person name="Fukui M."/>
            <person name="Hanada S."/>
            <person name="Tank M."/>
            <person name="Neufeld J.D."/>
        </authorList>
    </citation>
    <scope>NUCLEOTIDE SEQUENCE</scope>
    <source>
        <strain evidence="8">L227-S17</strain>
    </source>
</reference>
<dbReference type="GO" id="GO:0006352">
    <property type="term" value="P:DNA-templated transcription initiation"/>
    <property type="evidence" value="ECO:0007669"/>
    <property type="project" value="InterPro"/>
</dbReference>
<evidence type="ECO:0000259" key="6">
    <source>
        <dbReference type="Pfam" id="PF04542"/>
    </source>
</evidence>
<keyword evidence="3" id="KW-0731">Sigma factor</keyword>
<dbReference type="PANTHER" id="PTHR43133">
    <property type="entry name" value="RNA POLYMERASE ECF-TYPE SIGMA FACTO"/>
    <property type="match status" value="1"/>
</dbReference>
<dbReference type="EMBL" id="JACATZ010000001">
    <property type="protein sequence ID" value="NWJ46667.1"/>
    <property type="molecule type" value="Genomic_DNA"/>
</dbReference>
<dbReference type="AlphaFoldDB" id="A0A8T7M030"/>
<protein>
    <submittedName>
        <fullName evidence="7">Sigma-70 family RNA polymerase sigma factor</fullName>
    </submittedName>
</protein>
<organism evidence="7 9">
    <name type="scientific">Candidatus Chlorohelix allophototropha</name>
    <dbReference type="NCBI Taxonomy" id="3003348"/>
    <lineage>
        <taxon>Bacteria</taxon>
        <taxon>Bacillati</taxon>
        <taxon>Chloroflexota</taxon>
        <taxon>Chloroflexia</taxon>
        <taxon>Candidatus Chloroheliales</taxon>
        <taxon>Candidatus Chloroheliaceae</taxon>
        <taxon>Candidatus Chlorohelix</taxon>
    </lineage>
</organism>
<dbReference type="GO" id="GO:0016987">
    <property type="term" value="F:sigma factor activity"/>
    <property type="evidence" value="ECO:0007669"/>
    <property type="project" value="UniProtKB-KW"/>
</dbReference>
<keyword evidence="2" id="KW-0805">Transcription regulation</keyword>
<dbReference type="SUPFAM" id="SSF88659">
    <property type="entry name" value="Sigma3 and sigma4 domains of RNA polymerase sigma factors"/>
    <property type="match status" value="1"/>
</dbReference>
<reference evidence="7 9" key="1">
    <citation type="submission" date="2020-06" db="EMBL/GenBank/DDBJ databases">
        <title>Anoxygenic phototrophic Chloroflexota member uses a Type I reaction center.</title>
        <authorList>
            <person name="Tsuji J.M."/>
            <person name="Shaw N.A."/>
            <person name="Nagashima S."/>
            <person name="Venkiteswaran J."/>
            <person name="Schiff S.L."/>
            <person name="Hanada S."/>
            <person name="Tank M."/>
            <person name="Neufeld J.D."/>
        </authorList>
    </citation>
    <scope>NUCLEOTIDE SEQUENCE [LARGE SCALE GENOMIC DNA]</scope>
    <source>
        <strain evidence="7">L227-S17</strain>
    </source>
</reference>
<dbReference type="RefSeq" id="WP_341467920.1">
    <property type="nucleotide sequence ID" value="NZ_CP128399.1"/>
</dbReference>
<gene>
    <name evidence="7" type="ORF">HXX08_12370</name>
    <name evidence="8" type="ORF">OZ401_001819</name>
</gene>
<comment type="similarity">
    <text evidence="1">Belongs to the sigma-70 factor family. ECF subfamily.</text>
</comment>
<evidence type="ECO:0000313" key="9">
    <source>
        <dbReference type="Proteomes" id="UP000521676"/>
    </source>
</evidence>
<dbReference type="NCBIfam" id="TIGR02937">
    <property type="entry name" value="sigma70-ECF"/>
    <property type="match status" value="1"/>
</dbReference>
<dbReference type="Proteomes" id="UP001431572">
    <property type="component" value="Chromosome 1"/>
</dbReference>
<dbReference type="InterPro" id="IPR007627">
    <property type="entry name" value="RNA_pol_sigma70_r2"/>
</dbReference>
<dbReference type="Gene3D" id="1.10.1740.10">
    <property type="match status" value="1"/>
</dbReference>
<evidence type="ECO:0000256" key="2">
    <source>
        <dbReference type="ARBA" id="ARBA00023015"/>
    </source>
</evidence>
<dbReference type="InterPro" id="IPR036388">
    <property type="entry name" value="WH-like_DNA-bd_sf"/>
</dbReference>
<evidence type="ECO:0000313" key="10">
    <source>
        <dbReference type="Proteomes" id="UP001431572"/>
    </source>
</evidence>
<keyword evidence="10" id="KW-1185">Reference proteome</keyword>
<evidence type="ECO:0000256" key="3">
    <source>
        <dbReference type="ARBA" id="ARBA00023082"/>
    </source>
</evidence>
<dbReference type="Gene3D" id="1.10.10.10">
    <property type="entry name" value="Winged helix-like DNA-binding domain superfamily/Winged helix DNA-binding domain"/>
    <property type="match status" value="1"/>
</dbReference>
<evidence type="ECO:0000256" key="1">
    <source>
        <dbReference type="ARBA" id="ARBA00010641"/>
    </source>
</evidence>
<dbReference type="EMBL" id="CP128399">
    <property type="protein sequence ID" value="WJW66037.1"/>
    <property type="molecule type" value="Genomic_DNA"/>
</dbReference>
<keyword evidence="5" id="KW-0804">Transcription</keyword>
<dbReference type="GO" id="GO:0003677">
    <property type="term" value="F:DNA binding"/>
    <property type="evidence" value="ECO:0007669"/>
    <property type="project" value="UniProtKB-KW"/>
</dbReference>
<dbReference type="InterPro" id="IPR013325">
    <property type="entry name" value="RNA_pol_sigma_r2"/>
</dbReference>
<proteinExistence type="inferred from homology"/>
<evidence type="ECO:0000313" key="8">
    <source>
        <dbReference type="EMBL" id="WJW66037.1"/>
    </source>
</evidence>
<sequence>MKYSVADDDKKLINGCLSGFEEAWEALISKHQRLIYTICKRYHLDDDEAGDIFGRVSMVLLQHLKSIKDHSRLPAWLITTTSRECWQYHKNLRTVSLTPDENNYEIAYMLEPATELALPEEELLSLEQRHQVRDAFKQLPKRNQKLLWYLFFDDKNLSYNQIAAELNMPVSSIGPTRGRSLEKLRQLME</sequence>
<dbReference type="InterPro" id="IPR013324">
    <property type="entry name" value="RNA_pol_sigma_r3/r4-like"/>
</dbReference>
<evidence type="ECO:0000256" key="5">
    <source>
        <dbReference type="ARBA" id="ARBA00023163"/>
    </source>
</evidence>
<dbReference type="SUPFAM" id="SSF88946">
    <property type="entry name" value="Sigma2 domain of RNA polymerase sigma factors"/>
    <property type="match status" value="1"/>
</dbReference>
<evidence type="ECO:0000256" key="4">
    <source>
        <dbReference type="ARBA" id="ARBA00023125"/>
    </source>
</evidence>
<evidence type="ECO:0000313" key="7">
    <source>
        <dbReference type="EMBL" id="NWJ46667.1"/>
    </source>
</evidence>
<accession>A0A8T7M030</accession>
<feature type="domain" description="RNA polymerase sigma-70 region 2" evidence="6">
    <location>
        <begin position="27"/>
        <end position="91"/>
    </location>
</feature>
<dbReference type="Pfam" id="PF04542">
    <property type="entry name" value="Sigma70_r2"/>
    <property type="match status" value="1"/>
</dbReference>
<dbReference type="InterPro" id="IPR039425">
    <property type="entry name" value="RNA_pol_sigma-70-like"/>
</dbReference>
<keyword evidence="4" id="KW-0238">DNA-binding</keyword>